<dbReference type="EMBL" id="BART01006337">
    <property type="protein sequence ID" value="GAG61742.1"/>
    <property type="molecule type" value="Genomic_DNA"/>
</dbReference>
<sequence length="457" mass="48000">MDINGLAEDAAGASGDFFVYYDTVAGDHKKIDWDDMPGGGGAGYWTQVGNDIYYDDGGSVVVGTPAPSSMMTEGITIFQGASDDEILAFQNLDVNHGITTFADTDTYACFRKTHTSYGGLKFSTFTEEVFSLQVEAFYTIGNTGKGAGAGNWDAVRFLIGKKSGTGVTSPAVNENMFCISKRTSSTGYQCKWRINSDGDVYQWGDLYMEHHSTGTPDQTIRRRDSNNIWIGIEGGLGWTTCDRNYSLGDYALRSATLGSDNIALGYRALYANTSGVRNVAIGHDALEANIDSDNNVAIGYEALESHNGAGDYGVIAIGYQAAWADTNVPRYSIFIGYSAGGQGTAIGDKCIGIGYRALISTTGDNNTALGYYAGGATIITGDYNVMLGGECAAQLTSGARNTIVGADCADNLNTGSDNVAVGYQAGNGTSTGSQNVWIGSLADGNAVAARTNSIAIG</sequence>
<protein>
    <recommendedName>
        <fullName evidence="2">Trimeric autotransporter adhesin YadA-like head domain-containing protein</fullName>
    </recommendedName>
</protein>
<feature type="non-terminal residue" evidence="1">
    <location>
        <position position="457"/>
    </location>
</feature>
<evidence type="ECO:0000313" key="1">
    <source>
        <dbReference type="EMBL" id="GAG61742.1"/>
    </source>
</evidence>
<organism evidence="1">
    <name type="scientific">marine sediment metagenome</name>
    <dbReference type="NCBI Taxonomy" id="412755"/>
    <lineage>
        <taxon>unclassified sequences</taxon>
        <taxon>metagenomes</taxon>
        <taxon>ecological metagenomes</taxon>
    </lineage>
</organism>
<name>X0ZUV4_9ZZZZ</name>
<comment type="caution">
    <text evidence="1">The sequence shown here is derived from an EMBL/GenBank/DDBJ whole genome shotgun (WGS) entry which is preliminary data.</text>
</comment>
<gene>
    <name evidence="1" type="ORF">S01H4_14455</name>
</gene>
<dbReference type="AlphaFoldDB" id="X0ZUV4"/>
<accession>X0ZUV4</accession>
<evidence type="ECO:0008006" key="2">
    <source>
        <dbReference type="Google" id="ProtNLM"/>
    </source>
</evidence>
<proteinExistence type="predicted"/>
<reference evidence="1" key="1">
    <citation type="journal article" date="2014" name="Front. Microbiol.">
        <title>High frequency of phylogenetically diverse reductive dehalogenase-homologous genes in deep subseafloor sedimentary metagenomes.</title>
        <authorList>
            <person name="Kawai M."/>
            <person name="Futagami T."/>
            <person name="Toyoda A."/>
            <person name="Takaki Y."/>
            <person name="Nishi S."/>
            <person name="Hori S."/>
            <person name="Arai W."/>
            <person name="Tsubouchi T."/>
            <person name="Morono Y."/>
            <person name="Uchiyama I."/>
            <person name="Ito T."/>
            <person name="Fujiyama A."/>
            <person name="Inagaki F."/>
            <person name="Takami H."/>
        </authorList>
    </citation>
    <scope>NUCLEOTIDE SEQUENCE</scope>
    <source>
        <strain evidence="1">Expedition CK06-06</strain>
    </source>
</reference>